<protein>
    <submittedName>
        <fullName evidence="1">Uncharacterized protein</fullName>
    </submittedName>
</protein>
<keyword evidence="2" id="KW-1185">Reference proteome</keyword>
<evidence type="ECO:0000313" key="2">
    <source>
        <dbReference type="Proteomes" id="UP000305067"/>
    </source>
</evidence>
<gene>
    <name evidence="1" type="ORF">BDV98DRAFT_437069</name>
</gene>
<sequence length="204" mass="22334">MTTAPGVGQELPSHLISTISTLWIFPGTHDTADVSISDWSTQSARESCGFPCISLAPSDSFFNMWPMIRSAIRKSLCAGDPLAAVSLRPLDHFRRCQAPLFWKASALDDGFATISLQTFLLTVSCQAWTSALHIHPTTVYPKEIEHLGNESRRVVSPRLPQPTFWCAQPWGGSSTACHMAFITLTVLLRNVVTARGDGQESIFG</sequence>
<proteinExistence type="predicted"/>
<name>A0A5C3QQV2_9AGAR</name>
<reference evidence="1 2" key="1">
    <citation type="journal article" date="2019" name="Nat. Ecol. Evol.">
        <title>Megaphylogeny resolves global patterns of mushroom evolution.</title>
        <authorList>
            <person name="Varga T."/>
            <person name="Krizsan K."/>
            <person name="Foldi C."/>
            <person name="Dima B."/>
            <person name="Sanchez-Garcia M."/>
            <person name="Sanchez-Ramirez S."/>
            <person name="Szollosi G.J."/>
            <person name="Szarkandi J.G."/>
            <person name="Papp V."/>
            <person name="Albert L."/>
            <person name="Andreopoulos W."/>
            <person name="Angelini C."/>
            <person name="Antonin V."/>
            <person name="Barry K.W."/>
            <person name="Bougher N.L."/>
            <person name="Buchanan P."/>
            <person name="Buyck B."/>
            <person name="Bense V."/>
            <person name="Catcheside P."/>
            <person name="Chovatia M."/>
            <person name="Cooper J."/>
            <person name="Damon W."/>
            <person name="Desjardin D."/>
            <person name="Finy P."/>
            <person name="Geml J."/>
            <person name="Haridas S."/>
            <person name="Hughes K."/>
            <person name="Justo A."/>
            <person name="Karasinski D."/>
            <person name="Kautmanova I."/>
            <person name="Kiss B."/>
            <person name="Kocsube S."/>
            <person name="Kotiranta H."/>
            <person name="LaButti K.M."/>
            <person name="Lechner B.E."/>
            <person name="Liimatainen K."/>
            <person name="Lipzen A."/>
            <person name="Lukacs Z."/>
            <person name="Mihaltcheva S."/>
            <person name="Morgado L.N."/>
            <person name="Niskanen T."/>
            <person name="Noordeloos M.E."/>
            <person name="Ohm R.A."/>
            <person name="Ortiz-Santana B."/>
            <person name="Ovrebo C."/>
            <person name="Racz N."/>
            <person name="Riley R."/>
            <person name="Savchenko A."/>
            <person name="Shiryaev A."/>
            <person name="Soop K."/>
            <person name="Spirin V."/>
            <person name="Szebenyi C."/>
            <person name="Tomsovsky M."/>
            <person name="Tulloss R.E."/>
            <person name="Uehling J."/>
            <person name="Grigoriev I.V."/>
            <person name="Vagvolgyi C."/>
            <person name="Papp T."/>
            <person name="Martin F.M."/>
            <person name="Miettinen O."/>
            <person name="Hibbett D.S."/>
            <person name="Nagy L.G."/>
        </authorList>
    </citation>
    <scope>NUCLEOTIDE SEQUENCE [LARGE SCALE GENOMIC DNA]</scope>
    <source>
        <strain evidence="1 2">CBS 309.79</strain>
    </source>
</reference>
<organism evidence="1 2">
    <name type="scientific">Pterulicium gracile</name>
    <dbReference type="NCBI Taxonomy" id="1884261"/>
    <lineage>
        <taxon>Eukaryota</taxon>
        <taxon>Fungi</taxon>
        <taxon>Dikarya</taxon>
        <taxon>Basidiomycota</taxon>
        <taxon>Agaricomycotina</taxon>
        <taxon>Agaricomycetes</taxon>
        <taxon>Agaricomycetidae</taxon>
        <taxon>Agaricales</taxon>
        <taxon>Pleurotineae</taxon>
        <taxon>Pterulaceae</taxon>
        <taxon>Pterulicium</taxon>
    </lineage>
</organism>
<dbReference type="AlphaFoldDB" id="A0A5C3QQV2"/>
<accession>A0A5C3QQV2</accession>
<dbReference type="Proteomes" id="UP000305067">
    <property type="component" value="Unassembled WGS sequence"/>
</dbReference>
<dbReference type="EMBL" id="ML178822">
    <property type="protein sequence ID" value="TFL02669.1"/>
    <property type="molecule type" value="Genomic_DNA"/>
</dbReference>
<evidence type="ECO:0000313" key="1">
    <source>
        <dbReference type="EMBL" id="TFL02669.1"/>
    </source>
</evidence>